<accession>A0A2A9ECP0</accession>
<dbReference type="Proteomes" id="UP000221394">
    <property type="component" value="Unassembled WGS sequence"/>
</dbReference>
<comment type="similarity">
    <text evidence="1 4">Belongs to the D-isomer specific 2-hydroxyacid dehydrogenase family.</text>
</comment>
<dbReference type="InterPro" id="IPR029753">
    <property type="entry name" value="D-isomer_DH_CS"/>
</dbReference>
<dbReference type="SUPFAM" id="SSF52283">
    <property type="entry name" value="Formate/glycerate dehydrogenase catalytic domain-like"/>
    <property type="match status" value="1"/>
</dbReference>
<name>A0A2A9ECP0_9MICO</name>
<evidence type="ECO:0000259" key="5">
    <source>
        <dbReference type="Pfam" id="PF00389"/>
    </source>
</evidence>
<dbReference type="OrthoDB" id="4324715at2"/>
<keyword evidence="3" id="KW-0520">NAD</keyword>
<dbReference type="InterPro" id="IPR006139">
    <property type="entry name" value="D-isomer_2_OHA_DH_cat_dom"/>
</dbReference>
<keyword evidence="8" id="KW-1185">Reference proteome</keyword>
<dbReference type="InterPro" id="IPR036291">
    <property type="entry name" value="NAD(P)-bd_dom_sf"/>
</dbReference>
<protein>
    <submittedName>
        <fullName evidence="7">Lactate dehydrogenase-like 2-hydroxyacid dehydrogenase</fullName>
    </submittedName>
</protein>
<evidence type="ECO:0000256" key="2">
    <source>
        <dbReference type="ARBA" id="ARBA00023002"/>
    </source>
</evidence>
<comment type="caution">
    <text evidence="7">The sequence shown here is derived from an EMBL/GenBank/DDBJ whole genome shotgun (WGS) entry which is preliminary data.</text>
</comment>
<feature type="domain" description="D-isomer specific 2-hydroxyacid dehydrogenase catalytic" evidence="5">
    <location>
        <begin position="52"/>
        <end position="330"/>
    </location>
</feature>
<dbReference type="PANTHER" id="PTHR42789">
    <property type="entry name" value="D-ISOMER SPECIFIC 2-HYDROXYACID DEHYDROGENASE FAMILY PROTEIN (AFU_ORTHOLOGUE AFUA_6G10090)"/>
    <property type="match status" value="1"/>
</dbReference>
<evidence type="ECO:0000313" key="8">
    <source>
        <dbReference type="Proteomes" id="UP000221394"/>
    </source>
</evidence>
<evidence type="ECO:0000313" key="7">
    <source>
        <dbReference type="EMBL" id="PFG36563.1"/>
    </source>
</evidence>
<dbReference type="RefSeq" id="WP_098457729.1">
    <property type="nucleotide sequence ID" value="NZ_PDJH01000001.1"/>
</dbReference>
<dbReference type="GO" id="GO:0051287">
    <property type="term" value="F:NAD binding"/>
    <property type="evidence" value="ECO:0007669"/>
    <property type="project" value="InterPro"/>
</dbReference>
<dbReference type="InterPro" id="IPR050857">
    <property type="entry name" value="D-2-hydroxyacid_DH"/>
</dbReference>
<dbReference type="EMBL" id="PDJH01000001">
    <property type="protein sequence ID" value="PFG36563.1"/>
    <property type="molecule type" value="Genomic_DNA"/>
</dbReference>
<dbReference type="SUPFAM" id="SSF51735">
    <property type="entry name" value="NAD(P)-binding Rossmann-fold domains"/>
    <property type="match status" value="1"/>
</dbReference>
<dbReference type="InterPro" id="IPR006140">
    <property type="entry name" value="D-isomer_DH_NAD-bd"/>
</dbReference>
<evidence type="ECO:0000256" key="3">
    <source>
        <dbReference type="ARBA" id="ARBA00023027"/>
    </source>
</evidence>
<dbReference type="GO" id="GO:0016616">
    <property type="term" value="F:oxidoreductase activity, acting on the CH-OH group of donors, NAD or NADP as acceptor"/>
    <property type="evidence" value="ECO:0007669"/>
    <property type="project" value="InterPro"/>
</dbReference>
<dbReference type="Gene3D" id="3.40.50.720">
    <property type="entry name" value="NAD(P)-binding Rossmann-like Domain"/>
    <property type="match status" value="2"/>
</dbReference>
<gene>
    <name evidence="7" type="ORF">ATL41_1291</name>
</gene>
<dbReference type="PROSITE" id="PS00671">
    <property type="entry name" value="D_2_HYDROXYACID_DH_3"/>
    <property type="match status" value="1"/>
</dbReference>
<dbReference type="Pfam" id="PF00389">
    <property type="entry name" value="2-Hacid_dh"/>
    <property type="match status" value="1"/>
</dbReference>
<dbReference type="AlphaFoldDB" id="A0A2A9ECP0"/>
<evidence type="ECO:0000256" key="1">
    <source>
        <dbReference type="ARBA" id="ARBA00005854"/>
    </source>
</evidence>
<evidence type="ECO:0000259" key="6">
    <source>
        <dbReference type="Pfam" id="PF02826"/>
    </source>
</evidence>
<keyword evidence="2 4" id="KW-0560">Oxidoreductase</keyword>
<reference evidence="7 8" key="1">
    <citation type="submission" date="2017-10" db="EMBL/GenBank/DDBJ databases">
        <title>Sequencing the genomes of 1000 actinobacteria strains.</title>
        <authorList>
            <person name="Klenk H.-P."/>
        </authorList>
    </citation>
    <scope>NUCLEOTIDE SEQUENCE [LARGE SCALE GENOMIC DNA]</scope>
    <source>
        <strain evidence="7 8">DSM 21574</strain>
    </source>
</reference>
<evidence type="ECO:0000256" key="4">
    <source>
        <dbReference type="RuleBase" id="RU003719"/>
    </source>
</evidence>
<proteinExistence type="inferred from homology"/>
<dbReference type="Pfam" id="PF02826">
    <property type="entry name" value="2-Hacid_dh_C"/>
    <property type="match status" value="1"/>
</dbReference>
<feature type="domain" description="D-isomer specific 2-hydroxyacid dehydrogenase NAD-binding" evidence="6">
    <location>
        <begin position="123"/>
        <end position="296"/>
    </location>
</feature>
<dbReference type="PANTHER" id="PTHR42789:SF1">
    <property type="entry name" value="D-ISOMER SPECIFIC 2-HYDROXYACID DEHYDROGENASE FAMILY PROTEIN (AFU_ORTHOLOGUE AFUA_6G10090)"/>
    <property type="match status" value="1"/>
</dbReference>
<organism evidence="7 8">
    <name type="scientific">Flavimobilis soli</name>
    <dbReference type="NCBI Taxonomy" id="442709"/>
    <lineage>
        <taxon>Bacteria</taxon>
        <taxon>Bacillati</taxon>
        <taxon>Actinomycetota</taxon>
        <taxon>Actinomycetes</taxon>
        <taxon>Micrococcales</taxon>
        <taxon>Jonesiaceae</taxon>
        <taxon>Flavimobilis</taxon>
    </lineage>
</organism>
<sequence length="351" mass="37386">MDQPHRPYVVGLTSDNVAPDGTTVFGDIGLERLEAAGLTWRTMRPIEGHAPTPEDLDGFDAILSFGHWPFSRELVAACPRLKHVARFGAGYDGIDPDDLAAEGVVLTNAPDGVRRPLALSALTLVLALSHELVANRRLATSGRWEDRGRHIGPGMAGRTVGIVGFGSVGQDLAELLAPLGARVATVDRVSAREPAARLGVDLLPLDRLAAESDYVVLTASLNPGSYHLVDATFLDRMRPTSYLVNVGRGPLVDQAALTAALEAGQIAGAALDVLEQEPPAPDDPLLSMPQVIVTPHALCWTEDFVRGVTDSAFESLIDVAHGRRPRNLLNPAAYDADRGVGTFTPLTEDAR</sequence>